<name>A0A372LPE4_9BACI</name>
<accession>A0A372LPE4</accession>
<protein>
    <submittedName>
        <fullName evidence="1">Uncharacterized protein</fullName>
    </submittedName>
</protein>
<comment type="caution">
    <text evidence="1">The sequence shown here is derived from an EMBL/GenBank/DDBJ whole genome shotgun (WGS) entry which is preliminary data.</text>
</comment>
<dbReference type="OrthoDB" id="2706316at2"/>
<evidence type="ECO:0000313" key="1">
    <source>
        <dbReference type="EMBL" id="RFU69220.1"/>
    </source>
</evidence>
<proteinExistence type="predicted"/>
<dbReference type="RefSeq" id="WP_117326643.1">
    <property type="nucleotide sequence ID" value="NZ_QVTE01000028.1"/>
</dbReference>
<reference evidence="1 2" key="1">
    <citation type="submission" date="2018-08" db="EMBL/GenBank/DDBJ databases">
        <title>Bacillus chawlae sp. nov., Bacillus glennii sp. nov., and Bacillus saganii sp. nov. Isolated from the Vehicle Assembly Building at Kennedy Space Center where the Viking Spacecraft were Assembled.</title>
        <authorList>
            <person name="Seuylemezian A."/>
            <person name="Vaishampayan P."/>
        </authorList>
    </citation>
    <scope>NUCLEOTIDE SEQUENCE [LARGE SCALE GENOMIC DNA]</scope>
    <source>
        <strain evidence="1 2">V47-23a</strain>
    </source>
</reference>
<gene>
    <name evidence="1" type="ORF">D0469_10205</name>
</gene>
<sequence length="102" mass="11894">MGYIIPFTHYDYIQYTNRSVEADQRTNRPVPGIHNIQPVNFNHYIKEQIDETEAEPKIEKKKEAVRDYSFMFDSSKKTVAQEIIYRTTAEMTGKGGNFNTVV</sequence>
<dbReference type="EMBL" id="QVTE01000028">
    <property type="protein sequence ID" value="RFU69220.1"/>
    <property type="molecule type" value="Genomic_DNA"/>
</dbReference>
<dbReference type="AlphaFoldDB" id="A0A372LPE4"/>
<evidence type="ECO:0000313" key="2">
    <source>
        <dbReference type="Proteomes" id="UP000264541"/>
    </source>
</evidence>
<dbReference type="Proteomes" id="UP000264541">
    <property type="component" value="Unassembled WGS sequence"/>
</dbReference>
<organism evidence="1 2">
    <name type="scientific">Peribacillus saganii</name>
    <dbReference type="NCBI Taxonomy" id="2303992"/>
    <lineage>
        <taxon>Bacteria</taxon>
        <taxon>Bacillati</taxon>
        <taxon>Bacillota</taxon>
        <taxon>Bacilli</taxon>
        <taxon>Bacillales</taxon>
        <taxon>Bacillaceae</taxon>
        <taxon>Peribacillus</taxon>
    </lineage>
</organism>
<keyword evidence="2" id="KW-1185">Reference proteome</keyword>